<feature type="compositionally biased region" description="Low complexity" evidence="8">
    <location>
        <begin position="625"/>
        <end position="638"/>
    </location>
</feature>
<feature type="compositionally biased region" description="Acidic residues" evidence="8">
    <location>
        <begin position="1042"/>
        <end position="1064"/>
    </location>
</feature>
<dbReference type="InterPro" id="IPR025977">
    <property type="entry name" value="Cnd3_C"/>
</dbReference>
<feature type="domain" description="Nuclear condensin complex subunit 3 C-terminal" evidence="9">
    <location>
        <begin position="654"/>
        <end position="934"/>
    </location>
</feature>
<dbReference type="InterPro" id="IPR011989">
    <property type="entry name" value="ARM-like"/>
</dbReference>
<evidence type="ECO:0000313" key="10">
    <source>
        <dbReference type="EMBL" id="KAG2204026.1"/>
    </source>
</evidence>
<dbReference type="Proteomes" id="UP000603453">
    <property type="component" value="Unassembled WGS sequence"/>
</dbReference>
<evidence type="ECO:0000256" key="3">
    <source>
        <dbReference type="ARBA" id="ARBA00022454"/>
    </source>
</evidence>
<feature type="compositionally biased region" description="Acidic residues" evidence="8">
    <location>
        <begin position="1088"/>
        <end position="1103"/>
    </location>
</feature>
<sequence length="1103" mass="125660">MTKRSSPKKAAPENETNSNVLEESKMTKAAALSSLNSLVPQIFMDAQKPNQHLRSDSIRLRDIQLACCLNSPRLIGVREDIDYEGEEAFVKEIFRNINKALNIRRKEPHADRIVRFIAGFLQYNQQRDVTAKQALAKLKGHKIQSEAEPKINDDNAEDDITEENDSNQQVDENMVDDPMIEDDVYAEIPLALETEVIETEVSEEASEDQEEGNMKNNPDANEEEEDDDEEDIETVSSRLVEKLLRHLLRGFTAKLNNVRTRCCQIVALSIGSMGEIDEDLYQDLKTALFERIIDKEASVRIQAATTLCRLQSADADLDPIDNKTIFQKLMWSLEHDTSAEVRRVILFNIDPVEEALPYIVGRARDPDATNRRIVYLKPLSDIQDFRMLSFDDRNKILKWGLSDRNNLVKKAATTMLSEKWIGHANNNLIEFLERLEIMNPEVTEIAEGVFNAFFTARTDIVNEITFDAELWTNLTPESAFLAKALIKFLQKDESLGERLDSILPEVTRHAFNLKYYNDLYRSSPQETSNEYEFITSQMLETALYLDYADEVGRRKMFELLREILKACELSDDHLSKVVQIFRLISLDERDFTRTIIEIISDIQEQMEPPLDLEEAPAKRSRLDESLSTQSTEESESLTATSDISDMKILVIRLRCLSICKRMLENSQESLIENSNLYGLLNDLIVPAVQTSDAVLREEGLHCLGLCCTLDKALAQYNIALFLQCIKSGHEELMKKAIMILFDLMMTYGVQSLTAQGSNPDEIREVFEFCLDHDSPEIQSITTIGLAKLMLAKRFHDDEILRLMILLYFFPTVEPVNNKIQQCLTYFFPAYCYSSADHQKFFSNVTIPALEELCNTHMDLQEDEIMVNPTQIADMLADWTDPRKLANLHLKDFSTDNEKPSDIPGCLAIEALNIIHTERTGLKRKTMAHFLLKLPLEKSDLTQLLEIQRLITAINTVIEKKKRDCPIKEYATRNAVTKLLNTINNAIEDGESISGTRRNSKQPTPQIESRQQSPIDDTSQIPIEDAPQIPRPAVKSSQKDTESGSESEVEAEPENDQESEPDNEAESEHNNEAESGPENEAESVSQSESESEEESDEESEFEYP</sequence>
<name>A0A8H7R423_9FUNG</name>
<dbReference type="GO" id="GO:0007076">
    <property type="term" value="P:mitotic chromosome condensation"/>
    <property type="evidence" value="ECO:0007669"/>
    <property type="project" value="InterPro"/>
</dbReference>
<keyword evidence="3" id="KW-0158">Chromosome</keyword>
<dbReference type="GO" id="GO:0051301">
    <property type="term" value="P:cell division"/>
    <property type="evidence" value="ECO:0007669"/>
    <property type="project" value="UniProtKB-KW"/>
</dbReference>
<dbReference type="PANTHER" id="PTHR14418:SF5">
    <property type="entry name" value="CONDENSIN COMPLEX SUBUNIT 3"/>
    <property type="match status" value="1"/>
</dbReference>
<comment type="similarity">
    <text evidence="2">Belongs to the CND3 (condensin subunit 3) family.</text>
</comment>
<comment type="caution">
    <text evidence="10">The sequence shown here is derived from an EMBL/GenBank/DDBJ whole genome shotgun (WGS) entry which is preliminary data.</text>
</comment>
<keyword evidence="7" id="KW-0131">Cell cycle</keyword>
<reference evidence="10" key="1">
    <citation type="submission" date="2020-12" db="EMBL/GenBank/DDBJ databases">
        <title>Metabolic potential, ecology and presence of endohyphal bacteria is reflected in genomic diversity of Mucoromycotina.</title>
        <authorList>
            <person name="Muszewska A."/>
            <person name="Okrasinska A."/>
            <person name="Steczkiewicz K."/>
            <person name="Drgas O."/>
            <person name="Orlowska M."/>
            <person name="Perlinska-Lenart U."/>
            <person name="Aleksandrzak-Piekarczyk T."/>
            <person name="Szatraj K."/>
            <person name="Zielenkiewicz U."/>
            <person name="Pilsyk S."/>
            <person name="Malc E."/>
            <person name="Mieczkowski P."/>
            <person name="Kruszewska J.S."/>
            <person name="Biernat P."/>
            <person name="Pawlowska J."/>
        </authorList>
    </citation>
    <scope>NUCLEOTIDE SEQUENCE</scope>
    <source>
        <strain evidence="10">WA0000017839</strain>
    </source>
</reference>
<keyword evidence="11" id="KW-1185">Reference proteome</keyword>
<evidence type="ECO:0000313" key="11">
    <source>
        <dbReference type="Proteomes" id="UP000603453"/>
    </source>
</evidence>
<feature type="region of interest" description="Disordered" evidence="8">
    <location>
        <begin position="989"/>
        <end position="1103"/>
    </location>
</feature>
<evidence type="ECO:0000256" key="7">
    <source>
        <dbReference type="ARBA" id="ARBA00023306"/>
    </source>
</evidence>
<dbReference type="InterPro" id="IPR016024">
    <property type="entry name" value="ARM-type_fold"/>
</dbReference>
<feature type="compositionally biased region" description="Acidic residues" evidence="8">
    <location>
        <begin position="154"/>
        <end position="165"/>
    </location>
</feature>
<feature type="region of interest" description="Disordered" evidence="8">
    <location>
        <begin position="199"/>
        <end position="234"/>
    </location>
</feature>
<evidence type="ECO:0000256" key="8">
    <source>
        <dbReference type="SAM" id="MobiDB-lite"/>
    </source>
</evidence>
<feature type="compositionally biased region" description="Polar residues" evidence="8">
    <location>
        <begin position="992"/>
        <end position="1020"/>
    </location>
</feature>
<organism evidence="10 11">
    <name type="scientific">Mucor saturninus</name>
    <dbReference type="NCBI Taxonomy" id="64648"/>
    <lineage>
        <taxon>Eukaryota</taxon>
        <taxon>Fungi</taxon>
        <taxon>Fungi incertae sedis</taxon>
        <taxon>Mucoromycota</taxon>
        <taxon>Mucoromycotina</taxon>
        <taxon>Mucoromycetes</taxon>
        <taxon>Mucorales</taxon>
        <taxon>Mucorineae</taxon>
        <taxon>Mucoraceae</taxon>
        <taxon>Mucor</taxon>
    </lineage>
</organism>
<keyword evidence="6" id="KW-0226">DNA condensation</keyword>
<accession>A0A8H7R423</accession>
<dbReference type="Gene3D" id="1.25.10.10">
    <property type="entry name" value="Leucine-rich Repeat Variant"/>
    <property type="match status" value="1"/>
</dbReference>
<dbReference type="PANTHER" id="PTHR14418">
    <property type="entry name" value="CONDENSIN COMPLEX SUBUNIT 3-RELATED"/>
    <property type="match status" value="1"/>
</dbReference>
<gene>
    <name evidence="10" type="ORF">INT47_007020</name>
</gene>
<protein>
    <recommendedName>
        <fullName evidence="9">Nuclear condensin complex subunit 3 C-terminal domain-containing protein</fullName>
    </recommendedName>
</protein>
<dbReference type="InterPro" id="IPR027165">
    <property type="entry name" value="CND3"/>
</dbReference>
<feature type="region of interest" description="Disordered" evidence="8">
    <location>
        <begin position="609"/>
        <end position="638"/>
    </location>
</feature>
<evidence type="ECO:0000256" key="4">
    <source>
        <dbReference type="ARBA" id="ARBA00022618"/>
    </source>
</evidence>
<dbReference type="EMBL" id="JAEPRD010000047">
    <property type="protein sequence ID" value="KAG2204026.1"/>
    <property type="molecule type" value="Genomic_DNA"/>
</dbReference>
<evidence type="ECO:0000256" key="5">
    <source>
        <dbReference type="ARBA" id="ARBA00022776"/>
    </source>
</evidence>
<dbReference type="OrthoDB" id="27187at2759"/>
<dbReference type="SUPFAM" id="SSF48371">
    <property type="entry name" value="ARM repeat"/>
    <property type="match status" value="1"/>
</dbReference>
<evidence type="ECO:0000259" key="9">
    <source>
        <dbReference type="Pfam" id="PF12719"/>
    </source>
</evidence>
<feature type="compositionally biased region" description="Basic and acidic residues" evidence="8">
    <location>
        <begin position="143"/>
        <end position="153"/>
    </location>
</feature>
<dbReference type="GO" id="GO:0000796">
    <property type="term" value="C:condensin complex"/>
    <property type="evidence" value="ECO:0007669"/>
    <property type="project" value="InterPro"/>
</dbReference>
<dbReference type="AlphaFoldDB" id="A0A8H7R423"/>
<feature type="compositionally biased region" description="Acidic residues" evidence="8">
    <location>
        <begin position="220"/>
        <end position="233"/>
    </location>
</feature>
<dbReference type="Pfam" id="PF12719">
    <property type="entry name" value="Cnd3"/>
    <property type="match status" value="1"/>
</dbReference>
<feature type="region of interest" description="Disordered" evidence="8">
    <location>
        <begin position="139"/>
        <end position="173"/>
    </location>
</feature>
<feature type="compositionally biased region" description="Acidic residues" evidence="8">
    <location>
        <begin position="199"/>
        <end position="211"/>
    </location>
</feature>
<proteinExistence type="inferred from homology"/>
<keyword evidence="5" id="KW-0498">Mitosis</keyword>
<evidence type="ECO:0000256" key="6">
    <source>
        <dbReference type="ARBA" id="ARBA00023067"/>
    </source>
</evidence>
<feature type="compositionally biased region" description="Basic and acidic residues" evidence="8">
    <location>
        <begin position="615"/>
        <end position="624"/>
    </location>
</feature>
<dbReference type="GO" id="GO:0000793">
    <property type="term" value="C:condensed chromosome"/>
    <property type="evidence" value="ECO:0007669"/>
    <property type="project" value="TreeGrafter"/>
</dbReference>
<feature type="region of interest" description="Disordered" evidence="8">
    <location>
        <begin position="1"/>
        <end position="23"/>
    </location>
</feature>
<evidence type="ECO:0000256" key="1">
    <source>
        <dbReference type="ARBA" id="ARBA00004286"/>
    </source>
</evidence>
<keyword evidence="4" id="KW-0132">Cell division</keyword>
<comment type="subcellular location">
    <subcellularLocation>
        <location evidence="1">Chromosome</location>
    </subcellularLocation>
</comment>
<evidence type="ECO:0000256" key="2">
    <source>
        <dbReference type="ARBA" id="ARBA00006533"/>
    </source>
</evidence>